<dbReference type="FunFam" id="2.10.25.10:FF:000090">
    <property type="entry name" value="laminin subunit alpha"/>
    <property type="match status" value="1"/>
</dbReference>
<evidence type="ECO:0000256" key="9">
    <source>
        <dbReference type="ARBA" id="ARBA00023292"/>
    </source>
</evidence>
<keyword evidence="7 10" id="KW-1015">Disulfide bond</keyword>
<dbReference type="FunFam" id="2.10.25.10:FF:000166">
    <property type="entry name" value="laminin subunit gamma-1"/>
    <property type="match status" value="1"/>
</dbReference>
<evidence type="ECO:0000259" key="15">
    <source>
        <dbReference type="PROSITE" id="PS51117"/>
    </source>
</evidence>
<comment type="subcellular location">
    <subcellularLocation>
        <location evidence="2">Secreted</location>
        <location evidence="2">Extracellular space</location>
        <location evidence="2">Extracellular matrix</location>
        <location evidence="2">Basement membrane</location>
    </subcellularLocation>
</comment>
<feature type="disulfide bond" evidence="10">
    <location>
        <begin position="942"/>
        <end position="951"/>
    </location>
</feature>
<keyword evidence="8" id="KW-0325">Glycoprotein</keyword>
<dbReference type="FunFam" id="2.60.120.260:FF:000018">
    <property type="entry name" value="Laminin subunit gamma 1"/>
    <property type="match status" value="1"/>
</dbReference>
<evidence type="ECO:0000259" key="14">
    <source>
        <dbReference type="PROSITE" id="PS51115"/>
    </source>
</evidence>
<feature type="domain" description="Laminin EGF-like" evidence="13">
    <location>
        <begin position="969"/>
        <end position="1016"/>
    </location>
</feature>
<evidence type="ECO:0000256" key="7">
    <source>
        <dbReference type="ARBA" id="ARBA00023157"/>
    </source>
</evidence>
<feature type="domain" description="Laminin EGF-like" evidence="13">
    <location>
        <begin position="382"/>
        <end position="428"/>
    </location>
</feature>
<feature type="domain" description="Laminin EGF-like" evidence="13">
    <location>
        <begin position="709"/>
        <end position="756"/>
    </location>
</feature>
<evidence type="ECO:0000256" key="1">
    <source>
        <dbReference type="ARBA" id="ARBA00002418"/>
    </source>
</evidence>
<dbReference type="SMART" id="SM00181">
    <property type="entry name" value="EGF"/>
    <property type="match status" value="9"/>
</dbReference>
<dbReference type="PROSITE" id="PS01248">
    <property type="entry name" value="EGF_LAM_1"/>
    <property type="match status" value="3"/>
</dbReference>
<feature type="domain" description="Laminin EGF-like" evidence="13">
    <location>
        <begin position="812"/>
        <end position="869"/>
    </location>
</feature>
<comment type="function">
    <text evidence="1">Binding to cells via a high affinity receptor, laminin is thought to mediate the attachment, migration and organization of cells into tissues during embryonic development by interacting with other extracellular matrix components.</text>
</comment>
<dbReference type="SUPFAM" id="SSF57196">
    <property type="entry name" value="EGF/Laminin"/>
    <property type="match status" value="9"/>
</dbReference>
<dbReference type="SMART" id="SM00180">
    <property type="entry name" value="EGF_Lam"/>
    <property type="match status" value="11"/>
</dbReference>
<proteinExistence type="predicted"/>
<keyword evidence="6" id="KW-0084">Basement membrane</keyword>
<dbReference type="Pfam" id="PF24973">
    <property type="entry name" value="EGF_LMN_ATRN"/>
    <property type="match status" value="2"/>
</dbReference>
<evidence type="ECO:0000256" key="2">
    <source>
        <dbReference type="ARBA" id="ARBA00004302"/>
    </source>
</evidence>
<feature type="disulfide bond" evidence="10">
    <location>
        <begin position="402"/>
        <end position="411"/>
    </location>
</feature>
<dbReference type="PANTHER" id="PTHR10574:SF240">
    <property type="entry name" value="LAMININ SUBUNIT GAMMA-3"/>
    <property type="match status" value="1"/>
</dbReference>
<dbReference type="FunFam" id="2.10.25.10:FF:000094">
    <property type="entry name" value="Laminin subunit alpha-2"/>
    <property type="match status" value="1"/>
</dbReference>
<keyword evidence="9 10" id="KW-0424">Laminin EGF-like domain</keyword>
<dbReference type="FunFam" id="2.10.25.10:FF:000174">
    <property type="entry name" value="Laminin subunit gamma-1"/>
    <property type="match status" value="1"/>
</dbReference>
<dbReference type="Pfam" id="PF00055">
    <property type="entry name" value="Laminin_N"/>
    <property type="match status" value="1"/>
</dbReference>
<keyword evidence="11" id="KW-0175">Coiled coil</keyword>
<dbReference type="InterPro" id="IPR050440">
    <property type="entry name" value="Laminin/Netrin_ECM"/>
</dbReference>
<evidence type="ECO:0000313" key="16">
    <source>
        <dbReference type="Ensembl" id="ENSCCRP00010073697.1"/>
    </source>
</evidence>
<dbReference type="PANTHER" id="PTHR10574">
    <property type="entry name" value="NETRIN/LAMININ-RELATED"/>
    <property type="match status" value="1"/>
</dbReference>
<dbReference type="Gene3D" id="2.10.25.10">
    <property type="entry name" value="Laminin"/>
    <property type="match status" value="10"/>
</dbReference>
<dbReference type="InterPro" id="IPR056863">
    <property type="entry name" value="LMN_ATRN_NET-like_EGF"/>
</dbReference>
<protein>
    <submittedName>
        <fullName evidence="16">Laminin, gamma 3</fullName>
    </submittedName>
</protein>
<dbReference type="GO" id="GO:0005604">
    <property type="term" value="C:basement membrane"/>
    <property type="evidence" value="ECO:0007669"/>
    <property type="project" value="UniProtKB-SubCell"/>
</dbReference>
<dbReference type="CDD" id="cd00055">
    <property type="entry name" value="EGF_Lam"/>
    <property type="match status" value="10"/>
</dbReference>
<evidence type="ECO:0000256" key="3">
    <source>
        <dbReference type="ARBA" id="ARBA00022525"/>
    </source>
</evidence>
<accession>A0A8C1M9V1</accession>
<sequence length="1639" mass="181910">MDSSALHSLLFLFFTTFCHVLAGMDSCYDEEGVPSRCLPKFENAAFNRTVIVSNVCGIPPEDYCMQTGSTRSCHFCDALDLELNRNATYLTDFHTDEEPTWWQSQSMFYGVQYPNSVNITLHLGKAFEITYVRLKFYTSRPESFAIYKRTEENGPWQPYQYYSASCHKMYRRDSKGFIRPGENERMALCTDEFSDISPLTGGNVAFSTLEGRPSAYNFDQSPVLQDWVTATDILISLDRLNTFGDEFFKDPKVLRSYFYAISDFSVGGRCKCNGHASDCVTNEEGRLVCACEHNTAGADCQNCAPFYQDRPWARATANSANQCVRCNCSGLADECVFDAEQYRSTGSGGRCVGCRENTAGPHCESCRENFFRSLPQQPCQNCNCNAVGSMSLQCDAEGVCLCWTGVSGVRCDICKSGFHSLGPGGCRLCECDARGSVGVCSAEDGRCHCKTNVEGQSCNRCRPGSFNLLLENPDGCKKCFCFGHSLVCSPSNQYMAINITSDFLEDPDGWKGVFSRGHEQSLIWKEGEVYLLPYREENGFYKAPDKYLGNRLLSYGRTLSVSFTAELEELLPRSVTVMLEGSGILVTADLYSEQKTYSSLEKMPINTFTLRLTEKSVNPSIAPFEFLRMLYSLTALHISNAGGQNYTSQLSGVSLESAVRKNYNMSPHASWVEECTCPTGFTGQFCERCAPGFTRETPNGGPFSPCVPCNCNQHGTCHAETGVCDCRDFTTGRYCDLCEDGYYGNPLTGSPIDCIPCPCPDRTTCAQVLETGDVICTNCPAGQRGVRCELCEDGFYGNPLGWGGKVQPCVRCECNGNVDPNAVGVCDHMTGRCLKCLGHTTGDHCEKCRSGYYGNALANELNPEQKCKPCSCNVAGTSGSLNVCHPDTGKCVCLSHVTGRDCGQCETGFFNLQPGLGCEMCNCNPIGSSSSACHPITGQCMCRTGVEGLSCDTCRMGFFGFSSRGCRACNCDPMGSTSMQCHDNGTCSCRHGFVGYKCDKCELNYYQNHLTHQCEECPVCYSLIRDQANKLKARLKELERLLSSYDCNRYSRYYRGSQQQHNGLDNHIQRDQVEDYLPNALEDLLAIQEAREAFIKQFSQLETSAQTLQLQLRSIATALNCNLTDSREDSEEEKTLKGENECQELVDTLSSALNMQDQLQKLTLELNSMVIPTVIPKEPNKWNAIVNESEVLVKSHTGMAAHIEQIAEDAFKMANGTYSQLRTLLEDNSTESYVQDLTEKLEEMQQLKENLTLEFNETLVTHLSLQRHNSEIAAILENISASLSELRRTDGNLTLTAQESNITAFSQMLNQTNVTATQDPEITESEDLMNRTTELDISVQSKEHLINKTRNDIQPHVDSAEKHLKTVQELKQLTAVAKGFKVSAISSVVTGKEVEAEILSLQKGLEDMEQDWPRLPTYSKGYLKREKMLKEKTLVDVKKRIKQTERMIKPAVENATAASSTAKQAEESADAVAKGAKVSLTQGKRTKLASGQLRSAVDTTLEQLTELESQAARKQETMEAEEDIQLSSKSVIDSMETSKSQLESFTNMLSLLLKQLDANVVLENYDRILNETAARLRVLQGAVESPSLTGKIQRLHSAAHDQEKQLQNLEQSLQEIREERDSLTDITRNLPKTCPQKGH</sequence>
<feature type="chain" id="PRO_5034059458" evidence="12">
    <location>
        <begin position="23"/>
        <end position="1639"/>
    </location>
</feature>
<evidence type="ECO:0000259" key="13">
    <source>
        <dbReference type="PROSITE" id="PS50027"/>
    </source>
</evidence>
<dbReference type="PROSITE" id="PS51115">
    <property type="entry name" value="LAMININ_IVA"/>
    <property type="match status" value="1"/>
</dbReference>
<dbReference type="GO" id="GO:0009887">
    <property type="term" value="P:animal organ morphogenesis"/>
    <property type="evidence" value="ECO:0007669"/>
    <property type="project" value="TreeGrafter"/>
</dbReference>
<dbReference type="InterPro" id="IPR002049">
    <property type="entry name" value="LE_dom"/>
</dbReference>
<feature type="coiled-coil region" evidence="11">
    <location>
        <begin position="1497"/>
        <end position="1524"/>
    </location>
</feature>
<dbReference type="Ensembl" id="ENSCCRT00010081599.1">
    <property type="protein sequence ID" value="ENSCCRP00010073697.1"/>
    <property type="gene ID" value="ENSCCRG00010032002.1"/>
</dbReference>
<feature type="disulfide bond" evidence="10">
    <location>
        <begin position="382"/>
        <end position="394"/>
    </location>
</feature>
<evidence type="ECO:0000313" key="17">
    <source>
        <dbReference type="Proteomes" id="UP000694427"/>
    </source>
</evidence>
<feature type="disulfide bond" evidence="10">
    <location>
        <begin position="726"/>
        <end position="735"/>
    </location>
</feature>
<dbReference type="InterPro" id="IPR000034">
    <property type="entry name" value="Laminin_IV"/>
</dbReference>
<evidence type="ECO:0000256" key="8">
    <source>
        <dbReference type="ARBA" id="ARBA00023180"/>
    </source>
</evidence>
<feature type="domain" description="Laminin EGF-like" evidence="13">
    <location>
        <begin position="921"/>
        <end position="968"/>
    </location>
</feature>
<feature type="signal peptide" evidence="12">
    <location>
        <begin position="1"/>
        <end position="22"/>
    </location>
</feature>
<name>A0A8C1M9V1_CYPCA</name>
<evidence type="ECO:0000256" key="11">
    <source>
        <dbReference type="SAM" id="Coils"/>
    </source>
</evidence>
<keyword evidence="6" id="KW-0272">Extracellular matrix</keyword>
<keyword evidence="5" id="KW-0677">Repeat</keyword>
<feature type="coiled-coil region" evidence="11">
    <location>
        <begin position="1592"/>
        <end position="1629"/>
    </location>
</feature>
<evidence type="ECO:0000256" key="4">
    <source>
        <dbReference type="ARBA" id="ARBA00022729"/>
    </source>
</evidence>
<feature type="disulfide bond" evidence="10">
    <location>
        <begin position="923"/>
        <end position="940"/>
    </location>
</feature>
<dbReference type="PROSITE" id="PS50027">
    <property type="entry name" value="EGF_LAM_2"/>
    <property type="match status" value="7"/>
</dbReference>
<dbReference type="PROSITE" id="PS51117">
    <property type="entry name" value="LAMININ_NTER"/>
    <property type="match status" value="1"/>
</dbReference>
<reference evidence="16" key="1">
    <citation type="submission" date="2025-08" db="UniProtKB">
        <authorList>
            <consortium name="Ensembl"/>
        </authorList>
    </citation>
    <scope>IDENTIFICATION</scope>
</reference>
<dbReference type="Gene3D" id="2.60.120.260">
    <property type="entry name" value="Galactose-binding domain-like"/>
    <property type="match status" value="1"/>
</dbReference>
<dbReference type="InterPro" id="IPR008211">
    <property type="entry name" value="Laminin_N"/>
</dbReference>
<feature type="coiled-coil region" evidence="11">
    <location>
        <begin position="1230"/>
        <end position="1257"/>
    </location>
</feature>
<feature type="coiled-coil region" evidence="11">
    <location>
        <begin position="1021"/>
        <end position="1048"/>
    </location>
</feature>
<dbReference type="Proteomes" id="UP000694427">
    <property type="component" value="Unplaced"/>
</dbReference>
<dbReference type="FunFam" id="2.10.25.10:FF:000105">
    <property type="entry name" value="laminin subunit gamma-1"/>
    <property type="match status" value="2"/>
</dbReference>
<feature type="disulfide bond" evidence="10">
    <location>
        <begin position="989"/>
        <end position="998"/>
    </location>
</feature>
<feature type="domain" description="Laminin EGF-like" evidence="13">
    <location>
        <begin position="870"/>
        <end position="920"/>
    </location>
</feature>
<feature type="disulfide bond" evidence="10">
    <location>
        <begin position="921"/>
        <end position="933"/>
    </location>
</feature>
<keyword evidence="3" id="KW-0964">Secreted</keyword>
<dbReference type="SMART" id="SM00136">
    <property type="entry name" value="LamNT"/>
    <property type="match status" value="1"/>
</dbReference>
<dbReference type="Pfam" id="PF00053">
    <property type="entry name" value="EGF_laminin"/>
    <property type="match status" value="9"/>
</dbReference>
<organism evidence="16 17">
    <name type="scientific">Cyprinus carpio</name>
    <name type="common">Common carp</name>
    <dbReference type="NCBI Taxonomy" id="7962"/>
    <lineage>
        <taxon>Eukaryota</taxon>
        <taxon>Metazoa</taxon>
        <taxon>Chordata</taxon>
        <taxon>Craniata</taxon>
        <taxon>Vertebrata</taxon>
        <taxon>Euteleostomi</taxon>
        <taxon>Actinopterygii</taxon>
        <taxon>Neopterygii</taxon>
        <taxon>Teleostei</taxon>
        <taxon>Ostariophysi</taxon>
        <taxon>Cypriniformes</taxon>
        <taxon>Cyprinidae</taxon>
        <taxon>Cyprininae</taxon>
        <taxon>Cyprinus</taxon>
    </lineage>
</organism>
<dbReference type="Pfam" id="PF00052">
    <property type="entry name" value="Laminin_B"/>
    <property type="match status" value="1"/>
</dbReference>
<dbReference type="PRINTS" id="PR00011">
    <property type="entry name" value="EGFLAMININ"/>
</dbReference>
<feature type="domain" description="Laminin N-terminal" evidence="15">
    <location>
        <begin position="33"/>
        <end position="269"/>
    </location>
</feature>
<comment type="caution">
    <text evidence="10">Lacks conserved residue(s) required for the propagation of feature annotation.</text>
</comment>
<feature type="disulfide bond" evidence="10">
    <location>
        <begin position="893"/>
        <end position="902"/>
    </location>
</feature>
<feature type="domain" description="Laminin IV type A" evidence="14">
    <location>
        <begin position="505"/>
        <end position="674"/>
    </location>
</feature>
<evidence type="ECO:0000256" key="6">
    <source>
        <dbReference type="ARBA" id="ARBA00022869"/>
    </source>
</evidence>
<dbReference type="SMART" id="SM00281">
    <property type="entry name" value="LamB"/>
    <property type="match status" value="1"/>
</dbReference>
<dbReference type="GO" id="GO:0007411">
    <property type="term" value="P:axon guidance"/>
    <property type="evidence" value="ECO:0007669"/>
    <property type="project" value="TreeGrafter"/>
</dbReference>
<reference evidence="16" key="2">
    <citation type="submission" date="2025-09" db="UniProtKB">
        <authorList>
            <consortium name="Ensembl"/>
        </authorList>
    </citation>
    <scope>IDENTIFICATION</scope>
</reference>
<dbReference type="FunFam" id="2.10.25.10:FF:000188">
    <property type="entry name" value="Laminin subunit gamma 2"/>
    <property type="match status" value="1"/>
</dbReference>
<dbReference type="FunFam" id="2.10.25.10:FF:000163">
    <property type="entry name" value="laminin subunit gamma-1"/>
    <property type="match status" value="1"/>
</dbReference>
<feature type="disulfide bond" evidence="10">
    <location>
        <begin position="969"/>
        <end position="981"/>
    </location>
</feature>
<feature type="disulfide bond" evidence="10">
    <location>
        <begin position="449"/>
        <end position="458"/>
    </location>
</feature>
<keyword evidence="17" id="KW-1185">Reference proteome</keyword>
<keyword evidence="4 12" id="KW-0732">Signal</keyword>
<evidence type="ECO:0000256" key="5">
    <source>
        <dbReference type="ARBA" id="ARBA00022737"/>
    </source>
</evidence>
<dbReference type="FunFam" id="2.10.25.10:FF:000074">
    <property type="entry name" value="Laminin subunit alpha"/>
    <property type="match status" value="1"/>
</dbReference>
<evidence type="ECO:0000256" key="12">
    <source>
        <dbReference type="SAM" id="SignalP"/>
    </source>
</evidence>
<evidence type="ECO:0000256" key="10">
    <source>
        <dbReference type="PROSITE-ProRule" id="PRU00460"/>
    </source>
</evidence>
<dbReference type="InterPro" id="IPR000742">
    <property type="entry name" value="EGF"/>
</dbReference>
<feature type="disulfide bond" evidence="10">
    <location>
        <begin position="836"/>
        <end position="845"/>
    </location>
</feature>
<feature type="domain" description="Laminin EGF-like" evidence="13">
    <location>
        <begin position="429"/>
        <end position="478"/>
    </location>
</feature>
<dbReference type="GO" id="GO:0009888">
    <property type="term" value="P:tissue development"/>
    <property type="evidence" value="ECO:0007669"/>
    <property type="project" value="TreeGrafter"/>
</dbReference>